<feature type="domain" description="Fido" evidence="8">
    <location>
        <begin position="52"/>
        <end position="194"/>
    </location>
</feature>
<dbReference type="Gene3D" id="1.10.3290.10">
    <property type="entry name" value="Fido-like domain"/>
    <property type="match status" value="1"/>
</dbReference>
<evidence type="ECO:0000256" key="2">
    <source>
        <dbReference type="ARBA" id="ARBA00022695"/>
    </source>
</evidence>
<dbReference type="PANTHER" id="PTHR39560:SF1">
    <property type="entry name" value="PROTEIN ADENYLYLTRANSFERASE FIC-RELATED"/>
    <property type="match status" value="1"/>
</dbReference>
<keyword evidence="1" id="KW-0808">Transferase</keyword>
<dbReference type="AlphaFoldDB" id="A0A939J2E4"/>
<accession>A0A939J2E4</accession>
<dbReference type="PROSITE" id="PS51459">
    <property type="entry name" value="FIDO"/>
    <property type="match status" value="1"/>
</dbReference>
<organism evidence="9 10">
    <name type="scientific">Roseibium aggregatum</name>
    <dbReference type="NCBI Taxonomy" id="187304"/>
    <lineage>
        <taxon>Bacteria</taxon>
        <taxon>Pseudomonadati</taxon>
        <taxon>Pseudomonadota</taxon>
        <taxon>Alphaproteobacteria</taxon>
        <taxon>Hyphomicrobiales</taxon>
        <taxon>Stappiaceae</taxon>
        <taxon>Roseibium</taxon>
    </lineage>
</organism>
<keyword evidence="3" id="KW-0547">Nucleotide-binding</keyword>
<keyword evidence="2" id="KW-0548">Nucleotidyltransferase</keyword>
<evidence type="ECO:0000256" key="1">
    <source>
        <dbReference type="ARBA" id="ARBA00022679"/>
    </source>
</evidence>
<evidence type="ECO:0000313" key="9">
    <source>
        <dbReference type="EMBL" id="MBN9673091.1"/>
    </source>
</evidence>
<comment type="catalytic activity">
    <reaction evidence="6">
        <text>L-threonyl-[protein] + ATP = 3-O-(5'-adenylyl)-L-threonyl-[protein] + diphosphate</text>
        <dbReference type="Rhea" id="RHEA:54292"/>
        <dbReference type="Rhea" id="RHEA-COMP:11060"/>
        <dbReference type="Rhea" id="RHEA-COMP:13847"/>
        <dbReference type="ChEBI" id="CHEBI:30013"/>
        <dbReference type="ChEBI" id="CHEBI:30616"/>
        <dbReference type="ChEBI" id="CHEBI:33019"/>
        <dbReference type="ChEBI" id="CHEBI:138113"/>
        <dbReference type="EC" id="2.7.7.108"/>
    </reaction>
</comment>
<comment type="caution">
    <text evidence="9">The sequence shown here is derived from an EMBL/GenBank/DDBJ whole genome shotgun (WGS) entry which is preliminary data.</text>
</comment>
<keyword evidence="4" id="KW-0067">ATP-binding</keyword>
<dbReference type="InterPro" id="IPR036597">
    <property type="entry name" value="Fido-like_dom_sf"/>
</dbReference>
<evidence type="ECO:0000256" key="5">
    <source>
        <dbReference type="ARBA" id="ARBA00034531"/>
    </source>
</evidence>
<evidence type="ECO:0000256" key="3">
    <source>
        <dbReference type="ARBA" id="ARBA00022741"/>
    </source>
</evidence>
<reference evidence="9" key="1">
    <citation type="submission" date="2020-12" db="EMBL/GenBank/DDBJ databases">
        <title>Oil enriched cultivation method for isolating marine PHA-producing bacteria.</title>
        <authorList>
            <person name="Zheng W."/>
            <person name="Yu S."/>
            <person name="Huang Y."/>
        </authorList>
    </citation>
    <scope>NUCLEOTIDE SEQUENCE</scope>
    <source>
        <strain evidence="9">SY-2-12</strain>
    </source>
</reference>
<dbReference type="Pfam" id="PF02661">
    <property type="entry name" value="Fic"/>
    <property type="match status" value="1"/>
</dbReference>
<evidence type="ECO:0000256" key="7">
    <source>
        <dbReference type="ARBA" id="ARBA00048696"/>
    </source>
</evidence>
<dbReference type="GO" id="GO:0051302">
    <property type="term" value="P:regulation of cell division"/>
    <property type="evidence" value="ECO:0007669"/>
    <property type="project" value="TreeGrafter"/>
</dbReference>
<sequence>MSRYTAQDDPLCYPGTQVLKNKAGLRDQDDLDQFETLMFLTRAEEDLPSGDLDFIHYRKIHHHFFQDVYEWAGEIRRIRTGKGNNWFCYPEYIGPEMERLFAELAQENHLTAISDLEEFSERAAYYISEINAIHPFREGNGRCQLTFLTMLLRLSGWELNEDRLNPEPFMTAMVASFSGCNNPLAQEIRKLIDDPQ</sequence>
<dbReference type="RefSeq" id="WP_207142949.1">
    <property type="nucleotide sequence ID" value="NZ_JAEKJZ010000006.1"/>
</dbReference>
<name>A0A939J2E4_9HYPH</name>
<comment type="catalytic activity">
    <reaction evidence="7">
        <text>L-tyrosyl-[protein] + ATP = O-(5'-adenylyl)-L-tyrosyl-[protein] + diphosphate</text>
        <dbReference type="Rhea" id="RHEA:54288"/>
        <dbReference type="Rhea" id="RHEA-COMP:10136"/>
        <dbReference type="Rhea" id="RHEA-COMP:13846"/>
        <dbReference type="ChEBI" id="CHEBI:30616"/>
        <dbReference type="ChEBI" id="CHEBI:33019"/>
        <dbReference type="ChEBI" id="CHEBI:46858"/>
        <dbReference type="ChEBI" id="CHEBI:83624"/>
        <dbReference type="EC" id="2.7.7.108"/>
    </reaction>
</comment>
<gene>
    <name evidence="9" type="ORF">JF539_22230</name>
</gene>
<proteinExistence type="predicted"/>
<evidence type="ECO:0000259" key="8">
    <source>
        <dbReference type="PROSITE" id="PS51459"/>
    </source>
</evidence>
<evidence type="ECO:0000256" key="4">
    <source>
        <dbReference type="ARBA" id="ARBA00022840"/>
    </source>
</evidence>
<dbReference type="EC" id="2.7.7.108" evidence="5"/>
<evidence type="ECO:0000256" key="6">
    <source>
        <dbReference type="ARBA" id="ARBA00047939"/>
    </source>
</evidence>
<dbReference type="PANTHER" id="PTHR39560">
    <property type="entry name" value="PROTEIN ADENYLYLTRANSFERASE FIC-RELATED"/>
    <property type="match status" value="1"/>
</dbReference>
<dbReference type="InterPro" id="IPR003812">
    <property type="entry name" value="Fido"/>
</dbReference>
<dbReference type="EMBL" id="JAEKJZ010000006">
    <property type="protein sequence ID" value="MBN9673091.1"/>
    <property type="molecule type" value="Genomic_DNA"/>
</dbReference>
<evidence type="ECO:0000313" key="10">
    <source>
        <dbReference type="Proteomes" id="UP000664096"/>
    </source>
</evidence>
<dbReference type="SUPFAM" id="SSF140931">
    <property type="entry name" value="Fic-like"/>
    <property type="match status" value="1"/>
</dbReference>
<dbReference type="GO" id="GO:0070733">
    <property type="term" value="F:AMPylase activity"/>
    <property type="evidence" value="ECO:0007669"/>
    <property type="project" value="UniProtKB-EC"/>
</dbReference>
<protein>
    <recommendedName>
        <fullName evidence="5">protein adenylyltransferase</fullName>
        <ecNumber evidence="5">2.7.7.108</ecNumber>
    </recommendedName>
</protein>
<dbReference type="Proteomes" id="UP000664096">
    <property type="component" value="Unassembled WGS sequence"/>
</dbReference>
<dbReference type="GO" id="GO:0005524">
    <property type="term" value="F:ATP binding"/>
    <property type="evidence" value="ECO:0007669"/>
    <property type="project" value="UniProtKB-KW"/>
</dbReference>